<sequence length="598" mass="65530">MIHHTLFNRPNLLKFSALDFSKSGAFFSMIAAYLLVGCATQTQQMKMNESKEQFKNGNMQTTAATIQGVFKDKNTLYYLELGQVQRLQGATQIPNSTQNLLAADQLVEQWEIVTSDKLKRSLTDVSSYILSEGLSSNYDPKPYEVSLLSQTIALNHLSQGRWNDAMVEAKKMAQREKVIEELIQRKVAAVSRVEQQQQNNQNTRGATSRIQDIGGYPINLLDDEETRSLKNSYQNPAAYYLSGFIHESQGEASLAAPGYRLAIELRPSVNFFKTSIAKLDSNIANQAKKTFADTLIIIDTGYMPKISPYQISQTINFGGNSKVVTLTFPVIEKSSDRFTPNFVQLGDRAANLELVSNIDAMARKNLKDEMPGYVLRASTRALVSLAAQFAADQAAQQSAKRNNQNNQNNNAAIIGAIAGMITGYGLQAINVTDVRHWSTLPAQTYMARMGLPIGSSVLKFTLPSGVTQTQTINLLGGYNVVYIRMFRNSATVLTSNDPAALPPKPQVLAPQTIANPVAVVPKVSSEEVKPKDGAFDGFKKLFSFGGAKSEELVTPSETISTDVPQAISPTTSPASGNMDGLKPYEPPNLLNSLQQLFN</sequence>
<keyword evidence="3" id="KW-1185">Reference proteome</keyword>
<dbReference type="EMBL" id="NGUP01000001">
    <property type="protein sequence ID" value="OWS71233.1"/>
    <property type="molecule type" value="Genomic_DNA"/>
</dbReference>
<feature type="compositionally biased region" description="Polar residues" evidence="1">
    <location>
        <begin position="555"/>
        <end position="575"/>
    </location>
</feature>
<feature type="region of interest" description="Disordered" evidence="1">
    <location>
        <begin position="553"/>
        <end position="588"/>
    </location>
</feature>
<name>A0A254PXG7_9BURK</name>
<dbReference type="Proteomes" id="UP000197528">
    <property type="component" value="Unassembled WGS sequence"/>
</dbReference>
<reference evidence="2 3" key="1">
    <citation type="submission" date="2017-05" db="EMBL/GenBank/DDBJ databases">
        <title>Genome of Polynucleobacter sp. MWH-Feld-100.</title>
        <authorList>
            <person name="Hahn M.W."/>
        </authorList>
    </citation>
    <scope>NUCLEOTIDE SEQUENCE [LARGE SCALE GENOMIC DNA]</scope>
    <source>
        <strain evidence="2 3">MWH-Feld-100</strain>
    </source>
</reference>
<dbReference type="OrthoDB" id="9769023at2"/>
<evidence type="ECO:0000313" key="3">
    <source>
        <dbReference type="Proteomes" id="UP000197528"/>
    </source>
</evidence>
<organism evidence="2 3">
    <name type="scientific">Polynucleobacter campilacus</name>
    <dbReference type="NCBI Taxonomy" id="1743163"/>
    <lineage>
        <taxon>Bacteria</taxon>
        <taxon>Pseudomonadati</taxon>
        <taxon>Pseudomonadota</taxon>
        <taxon>Betaproteobacteria</taxon>
        <taxon>Burkholderiales</taxon>
        <taxon>Burkholderiaceae</taxon>
        <taxon>Polynucleobacter</taxon>
    </lineage>
</organism>
<gene>
    <name evidence="2" type="ORF">CBI31_01600</name>
</gene>
<dbReference type="AlphaFoldDB" id="A0A254PXG7"/>
<proteinExistence type="predicted"/>
<evidence type="ECO:0000313" key="2">
    <source>
        <dbReference type="EMBL" id="OWS71233.1"/>
    </source>
</evidence>
<protein>
    <submittedName>
        <fullName evidence="2">Uncharacterized protein</fullName>
    </submittedName>
</protein>
<comment type="caution">
    <text evidence="2">The sequence shown here is derived from an EMBL/GenBank/DDBJ whole genome shotgun (WGS) entry which is preliminary data.</text>
</comment>
<accession>A0A254PXG7</accession>
<evidence type="ECO:0000256" key="1">
    <source>
        <dbReference type="SAM" id="MobiDB-lite"/>
    </source>
</evidence>